<reference evidence="1 2" key="1">
    <citation type="submission" date="2015-01" db="EMBL/GenBank/DDBJ databases">
        <title>Genome of allotetraploid Gossypium barbadense reveals genomic plasticity and fiber elongation in cotton evolution.</title>
        <authorList>
            <person name="Chen X."/>
            <person name="Liu X."/>
            <person name="Zhao B."/>
            <person name="Zheng H."/>
            <person name="Hu Y."/>
            <person name="Lu G."/>
            <person name="Yang C."/>
            <person name="Chen J."/>
            <person name="Shan C."/>
            <person name="Zhang L."/>
            <person name="Zhou Y."/>
            <person name="Wang L."/>
            <person name="Guo W."/>
            <person name="Bai Y."/>
            <person name="Ruan J."/>
            <person name="Shangguan X."/>
            <person name="Mao Y."/>
            <person name="Jiang J."/>
            <person name="Zhu Y."/>
            <person name="Lei J."/>
            <person name="Kang H."/>
            <person name="Chen S."/>
            <person name="He X."/>
            <person name="Wang R."/>
            <person name="Wang Y."/>
            <person name="Chen J."/>
            <person name="Wang L."/>
            <person name="Yu S."/>
            <person name="Wang B."/>
            <person name="Wei J."/>
            <person name="Song S."/>
            <person name="Lu X."/>
            <person name="Gao Z."/>
            <person name="Gu W."/>
            <person name="Deng X."/>
            <person name="Ma D."/>
            <person name="Wang S."/>
            <person name="Liang W."/>
            <person name="Fang L."/>
            <person name="Cai C."/>
            <person name="Zhu X."/>
            <person name="Zhou B."/>
            <person name="Zhang Y."/>
            <person name="Chen Z."/>
            <person name="Xu S."/>
            <person name="Zhu R."/>
            <person name="Wang S."/>
            <person name="Zhang T."/>
            <person name="Zhao G."/>
        </authorList>
    </citation>
    <scope>NUCLEOTIDE SEQUENCE [LARGE SCALE GENOMIC DNA]</scope>
    <source>
        <strain evidence="2">cv. Xinhai21</strain>
        <tissue evidence="1">Leaf</tissue>
    </source>
</reference>
<sequence length="341" mass="38992">MEGRAEFECELEVHQLDDLEKEPPWVNRQKGSYRVSQLDLFKNECLISAVGPEDDAAPFRFFKVGTTIFLLRRFDMGRVFGEEDDEQLGVYIEIRAHGHGIRQCTLILARVYRNFQIWARLKFYPGPCSLGVVMHTVVSHGHALPRSLLPCPFSVSATHLVPRPVAFVLHRWVLCCYLIKAHNLSNYSYVQSFLVALGYDTRGLYSLLTGCCSLWTTSPLPLLTIVPCLGFGSGMAPVVYTLYLPIVAHYGLPHLYLYLPPSLALVLIQVQLTLPHLNGNCIELFPWVRFSVTRQTTLWSFRNQFGELAYLSFEPLDRRMLILKCYFGILKASFQHRDKLC</sequence>
<protein>
    <submittedName>
        <fullName evidence="1">Uncharacterized protein</fullName>
    </submittedName>
</protein>
<gene>
    <name evidence="1" type="ORF">GOBAR_AA08045</name>
</gene>
<evidence type="ECO:0000313" key="1">
    <source>
        <dbReference type="EMBL" id="PPS12602.1"/>
    </source>
</evidence>
<proteinExistence type="predicted"/>
<dbReference type="Proteomes" id="UP000239757">
    <property type="component" value="Unassembled WGS sequence"/>
</dbReference>
<dbReference type="AlphaFoldDB" id="A0A2P5YAG7"/>
<evidence type="ECO:0000313" key="2">
    <source>
        <dbReference type="Proteomes" id="UP000239757"/>
    </source>
</evidence>
<name>A0A2P5YAG7_GOSBA</name>
<organism evidence="1 2">
    <name type="scientific">Gossypium barbadense</name>
    <name type="common">Sea Island cotton</name>
    <name type="synonym">Hibiscus barbadensis</name>
    <dbReference type="NCBI Taxonomy" id="3634"/>
    <lineage>
        <taxon>Eukaryota</taxon>
        <taxon>Viridiplantae</taxon>
        <taxon>Streptophyta</taxon>
        <taxon>Embryophyta</taxon>
        <taxon>Tracheophyta</taxon>
        <taxon>Spermatophyta</taxon>
        <taxon>Magnoliopsida</taxon>
        <taxon>eudicotyledons</taxon>
        <taxon>Gunneridae</taxon>
        <taxon>Pentapetalae</taxon>
        <taxon>rosids</taxon>
        <taxon>malvids</taxon>
        <taxon>Malvales</taxon>
        <taxon>Malvaceae</taxon>
        <taxon>Malvoideae</taxon>
        <taxon>Gossypium</taxon>
    </lineage>
</organism>
<dbReference type="EMBL" id="KZ663462">
    <property type="protein sequence ID" value="PPS12602.1"/>
    <property type="molecule type" value="Genomic_DNA"/>
</dbReference>
<accession>A0A2P5YAG7</accession>